<evidence type="ECO:0008006" key="4">
    <source>
        <dbReference type="Google" id="ProtNLM"/>
    </source>
</evidence>
<feature type="transmembrane region" description="Helical" evidence="1">
    <location>
        <begin position="35"/>
        <end position="52"/>
    </location>
</feature>
<evidence type="ECO:0000313" key="2">
    <source>
        <dbReference type="EMBL" id="PNE38552.1"/>
    </source>
</evidence>
<keyword evidence="1" id="KW-0812">Transmembrane</keyword>
<evidence type="ECO:0000313" key="3">
    <source>
        <dbReference type="Proteomes" id="UP000236047"/>
    </source>
</evidence>
<name>A0A2N8PBZ9_STRNR</name>
<keyword evidence="1" id="KW-0472">Membrane</keyword>
<gene>
    <name evidence="2" type="ORF">AOB60_31630</name>
</gene>
<dbReference type="Proteomes" id="UP000236047">
    <property type="component" value="Unassembled WGS sequence"/>
</dbReference>
<keyword evidence="3" id="KW-1185">Reference proteome</keyword>
<organism evidence="2 3">
    <name type="scientific">Streptomyces noursei</name>
    <name type="common">Streptomyces albulus</name>
    <dbReference type="NCBI Taxonomy" id="1971"/>
    <lineage>
        <taxon>Bacteria</taxon>
        <taxon>Bacillati</taxon>
        <taxon>Actinomycetota</taxon>
        <taxon>Actinomycetes</taxon>
        <taxon>Kitasatosporales</taxon>
        <taxon>Streptomycetaceae</taxon>
        <taxon>Streptomyces</taxon>
    </lineage>
</organism>
<proteinExistence type="predicted"/>
<dbReference type="EMBL" id="LJSN01000003">
    <property type="protein sequence ID" value="PNE38552.1"/>
    <property type="molecule type" value="Genomic_DNA"/>
</dbReference>
<dbReference type="RefSeq" id="WP_102925885.1">
    <property type="nucleotide sequence ID" value="NZ_LJSN01000003.1"/>
</dbReference>
<evidence type="ECO:0000256" key="1">
    <source>
        <dbReference type="SAM" id="Phobius"/>
    </source>
</evidence>
<accession>A0A2N8PBZ9</accession>
<keyword evidence="1" id="KW-1133">Transmembrane helix</keyword>
<sequence>MSGLLNIAVLVAIVAIVFARQFTAQRVTSEGRKWWLMPVILVFLALRQPGLLDPAHRAVSVALLLATLLIGLVSGAAWAWTTRLWTDENGAVWTKGTWAAAGVWLGGIALRLGLMGVAAVLGVHQSSQSTLLSVAAMLLTRAGVTAWRAQGLQRTYGVPVAG</sequence>
<reference evidence="3" key="1">
    <citation type="submission" date="2015-09" db="EMBL/GenBank/DDBJ databases">
        <authorList>
            <person name="Graham D.E."/>
            <person name="Mahan K.M."/>
            <person name="Klingeman D.M."/>
            <person name="Fida T."/>
            <person name="Giannone R.J."/>
            <person name="Hettich R.L."/>
            <person name="Parry R.J."/>
            <person name="Spain J.C."/>
        </authorList>
    </citation>
    <scope>NUCLEOTIDE SEQUENCE [LARGE SCALE GENOMIC DNA]</scope>
    <source>
        <strain evidence="3">JCM 4701</strain>
    </source>
</reference>
<feature type="transmembrane region" description="Helical" evidence="1">
    <location>
        <begin position="59"/>
        <end position="81"/>
    </location>
</feature>
<feature type="transmembrane region" description="Helical" evidence="1">
    <location>
        <begin position="101"/>
        <end position="123"/>
    </location>
</feature>
<comment type="caution">
    <text evidence="2">The sequence shown here is derived from an EMBL/GenBank/DDBJ whole genome shotgun (WGS) entry which is preliminary data.</text>
</comment>
<dbReference type="AlphaFoldDB" id="A0A2N8PBZ9"/>
<protein>
    <recommendedName>
        <fullName evidence="4">DUF1453 domain-containing protein</fullName>
    </recommendedName>
</protein>